<accession>X1R710</accession>
<comment type="caution">
    <text evidence="3">The sequence shown here is derived from an EMBL/GenBank/DDBJ whole genome shotgun (WGS) entry which is preliminary data.</text>
</comment>
<sequence length="65" mass="7378">GKVVTVKVKKGDSVKKGDILMVIEAMKMEYLIRAPFNGKVEKVNFKEKDQIEIGQNTVEIKKREA</sequence>
<dbReference type="CDD" id="cd06850">
    <property type="entry name" value="biotinyl_domain"/>
    <property type="match status" value="1"/>
</dbReference>
<evidence type="ECO:0000256" key="1">
    <source>
        <dbReference type="ARBA" id="ARBA00023267"/>
    </source>
</evidence>
<dbReference type="InterPro" id="IPR000089">
    <property type="entry name" value="Biotin_lipoyl"/>
</dbReference>
<keyword evidence="1" id="KW-0092">Biotin</keyword>
<dbReference type="EMBL" id="BARV01034544">
    <property type="protein sequence ID" value="GAI58925.1"/>
    <property type="molecule type" value="Genomic_DNA"/>
</dbReference>
<dbReference type="PROSITE" id="PS50968">
    <property type="entry name" value="BIOTINYL_LIPOYL"/>
    <property type="match status" value="1"/>
</dbReference>
<dbReference type="AlphaFoldDB" id="X1R710"/>
<feature type="non-terminal residue" evidence="3">
    <location>
        <position position="1"/>
    </location>
</feature>
<dbReference type="InterPro" id="IPR001882">
    <property type="entry name" value="Biotin_BS"/>
</dbReference>
<reference evidence="3" key="1">
    <citation type="journal article" date="2014" name="Front. Microbiol.">
        <title>High frequency of phylogenetically diverse reductive dehalogenase-homologous genes in deep subseafloor sedimentary metagenomes.</title>
        <authorList>
            <person name="Kawai M."/>
            <person name="Futagami T."/>
            <person name="Toyoda A."/>
            <person name="Takaki Y."/>
            <person name="Nishi S."/>
            <person name="Hori S."/>
            <person name="Arai W."/>
            <person name="Tsubouchi T."/>
            <person name="Morono Y."/>
            <person name="Uchiyama I."/>
            <person name="Ito T."/>
            <person name="Fujiyama A."/>
            <person name="Inagaki F."/>
            <person name="Takami H."/>
        </authorList>
    </citation>
    <scope>NUCLEOTIDE SEQUENCE</scope>
    <source>
        <strain evidence="3">Expedition CK06-06</strain>
    </source>
</reference>
<dbReference type="Gene3D" id="2.40.50.100">
    <property type="match status" value="1"/>
</dbReference>
<dbReference type="PROSITE" id="PS00188">
    <property type="entry name" value="BIOTIN"/>
    <property type="match status" value="1"/>
</dbReference>
<gene>
    <name evidence="3" type="ORF">S06H3_54072</name>
</gene>
<dbReference type="InterPro" id="IPR050709">
    <property type="entry name" value="Biotin_Carboxyl_Carrier/Decarb"/>
</dbReference>
<organism evidence="3">
    <name type="scientific">marine sediment metagenome</name>
    <dbReference type="NCBI Taxonomy" id="412755"/>
    <lineage>
        <taxon>unclassified sequences</taxon>
        <taxon>metagenomes</taxon>
        <taxon>ecological metagenomes</taxon>
    </lineage>
</organism>
<dbReference type="PANTHER" id="PTHR45266">
    <property type="entry name" value="OXALOACETATE DECARBOXYLASE ALPHA CHAIN"/>
    <property type="match status" value="1"/>
</dbReference>
<protein>
    <recommendedName>
        <fullName evidence="2">Lipoyl-binding domain-containing protein</fullName>
    </recommendedName>
</protein>
<name>X1R710_9ZZZZ</name>
<dbReference type="PANTHER" id="PTHR45266:SF3">
    <property type="entry name" value="OXALOACETATE DECARBOXYLASE ALPHA CHAIN"/>
    <property type="match status" value="1"/>
</dbReference>
<evidence type="ECO:0000313" key="3">
    <source>
        <dbReference type="EMBL" id="GAI58925.1"/>
    </source>
</evidence>
<feature type="domain" description="Lipoyl-binding" evidence="2">
    <location>
        <begin position="1"/>
        <end position="61"/>
    </location>
</feature>
<dbReference type="FunFam" id="2.40.50.100:FF:000003">
    <property type="entry name" value="Acetyl-CoA carboxylase biotin carboxyl carrier protein"/>
    <property type="match status" value="1"/>
</dbReference>
<dbReference type="InterPro" id="IPR011053">
    <property type="entry name" value="Single_hybrid_motif"/>
</dbReference>
<dbReference type="Pfam" id="PF00364">
    <property type="entry name" value="Biotin_lipoyl"/>
    <property type="match status" value="1"/>
</dbReference>
<dbReference type="SUPFAM" id="SSF51230">
    <property type="entry name" value="Single hybrid motif"/>
    <property type="match status" value="1"/>
</dbReference>
<proteinExistence type="predicted"/>
<evidence type="ECO:0000259" key="2">
    <source>
        <dbReference type="PROSITE" id="PS50968"/>
    </source>
</evidence>